<dbReference type="InterPro" id="IPR052169">
    <property type="entry name" value="CW_Biosynth-Accessory"/>
</dbReference>
<dbReference type="InterPro" id="IPR029052">
    <property type="entry name" value="Metallo-depent_PP-like"/>
</dbReference>
<dbReference type="PANTHER" id="PTHR33393:SF13">
    <property type="entry name" value="PGA BIOSYNTHESIS PROTEIN CAPA"/>
    <property type="match status" value="1"/>
</dbReference>
<dbReference type="EMBL" id="SNZR01000011">
    <property type="protein sequence ID" value="TDR94598.1"/>
    <property type="molecule type" value="Genomic_DNA"/>
</dbReference>
<protein>
    <submittedName>
        <fullName evidence="4">Poly-gamma-glutamate synthesis protein (Capsule biosynthesis protein)</fullName>
    </submittedName>
</protein>
<dbReference type="SMART" id="SM00854">
    <property type="entry name" value="PGA_cap"/>
    <property type="match status" value="1"/>
</dbReference>
<reference evidence="4 5" key="1">
    <citation type="submission" date="2019-03" db="EMBL/GenBank/DDBJ databases">
        <title>Genomic Encyclopedia of Type Strains, Phase IV (KMG-IV): sequencing the most valuable type-strain genomes for metagenomic binning, comparative biology and taxonomic classification.</title>
        <authorList>
            <person name="Goeker M."/>
        </authorList>
    </citation>
    <scope>NUCLEOTIDE SEQUENCE [LARGE SCALE GENOMIC DNA]</scope>
    <source>
        <strain evidence="4 5">DSM 25903</strain>
    </source>
</reference>
<organism evidence="4 5">
    <name type="scientific">Enterovirga rhinocerotis</name>
    <dbReference type="NCBI Taxonomy" id="1339210"/>
    <lineage>
        <taxon>Bacteria</taxon>
        <taxon>Pseudomonadati</taxon>
        <taxon>Pseudomonadota</taxon>
        <taxon>Alphaproteobacteria</taxon>
        <taxon>Hyphomicrobiales</taxon>
        <taxon>Methylobacteriaceae</taxon>
        <taxon>Enterovirga</taxon>
    </lineage>
</organism>
<accession>A0A4R7C828</accession>
<dbReference type="Gene3D" id="3.40.830.10">
    <property type="entry name" value="LigB-like"/>
    <property type="match status" value="1"/>
</dbReference>
<dbReference type="SUPFAM" id="SSF53213">
    <property type="entry name" value="LigB-like"/>
    <property type="match status" value="1"/>
</dbReference>
<dbReference type="AlphaFoldDB" id="A0A4R7C828"/>
<dbReference type="Proteomes" id="UP000295122">
    <property type="component" value="Unassembled WGS sequence"/>
</dbReference>
<sequence>MTRGVLLALLFLFVTPARADLPPIPSLYDDPAPFRAAIAKERLPVGAASLPVTGIGVPHHLLAADLMARGFAPLKGQSYDRVILISPDHFNRTRRPFATTRRDFETVFGRVATDAAAAEALLRAGDLVEDSDLFEKEHGVVSLLPFLKDALPEVPVVALAISIRADRADWDRVLALLRPLVGPRTLVVQSTDYSHYLPPAASLQRDQETLNVIAAGDIEAVTRLISSDHMDSRAAQYIQMRLQEERGSRATVIGSRNSIEYVPHASRTTSYIVTVYSPERAAFPHSYPDQDVVVFAGDLFAGRYLTKPLADPRIAADLVGAVRKLTGGAPLVVNLEGAVLRQPPEGLPDNLHAMHAGLAIPLLKALNVRAASLANNHSHDLGRDGYRESIAVLKAAGITPLVHGAAADLGPLRVVAVNLVGRNDRAGFPVSHPKELGWLCRVPAAPPLLAFVHWGVEYETILRPEERQAAEALHRCGAGIVVGAHSHRGTDLIEAPAGGAYALVPSLGNFLFDQTASRGSGVLLEVRRFRQGTVATRILPLPNLFDRANALMREQD</sequence>
<dbReference type="PANTHER" id="PTHR33393">
    <property type="entry name" value="POLYGLUTAMINE SYNTHESIS ACCESSORY PROTEIN RV0574C-RELATED"/>
    <property type="match status" value="1"/>
</dbReference>
<comment type="similarity">
    <text evidence="1">Belongs to the CapA family.</text>
</comment>
<dbReference type="Pfam" id="PF01875">
    <property type="entry name" value="Memo"/>
    <property type="match status" value="1"/>
</dbReference>
<proteinExistence type="inferred from homology"/>
<feature type="chain" id="PRO_5020519833" evidence="2">
    <location>
        <begin position="20"/>
        <end position="556"/>
    </location>
</feature>
<name>A0A4R7C828_9HYPH</name>
<dbReference type="CDD" id="cd07361">
    <property type="entry name" value="MEMO_like"/>
    <property type="match status" value="1"/>
</dbReference>
<dbReference type="Pfam" id="PF09587">
    <property type="entry name" value="PGA_cap"/>
    <property type="match status" value="2"/>
</dbReference>
<keyword evidence="5" id="KW-1185">Reference proteome</keyword>
<evidence type="ECO:0000256" key="2">
    <source>
        <dbReference type="SAM" id="SignalP"/>
    </source>
</evidence>
<feature type="domain" description="Capsule synthesis protein CapA" evidence="3">
    <location>
        <begin position="292"/>
        <end position="514"/>
    </location>
</feature>
<evidence type="ECO:0000313" key="4">
    <source>
        <dbReference type="EMBL" id="TDR94598.1"/>
    </source>
</evidence>
<dbReference type="SUPFAM" id="SSF56300">
    <property type="entry name" value="Metallo-dependent phosphatases"/>
    <property type="match status" value="1"/>
</dbReference>
<comment type="caution">
    <text evidence="4">The sequence shown here is derived from an EMBL/GenBank/DDBJ whole genome shotgun (WGS) entry which is preliminary data.</text>
</comment>
<keyword evidence="2" id="KW-0732">Signal</keyword>
<dbReference type="NCBIfam" id="TIGR04336">
    <property type="entry name" value="AmmeMemoSam_B"/>
    <property type="match status" value="1"/>
</dbReference>
<feature type="signal peptide" evidence="2">
    <location>
        <begin position="1"/>
        <end position="19"/>
    </location>
</feature>
<gene>
    <name evidence="4" type="ORF">EV668_1886</name>
</gene>
<evidence type="ECO:0000259" key="3">
    <source>
        <dbReference type="SMART" id="SM00854"/>
    </source>
</evidence>
<evidence type="ECO:0000313" key="5">
    <source>
        <dbReference type="Proteomes" id="UP000295122"/>
    </source>
</evidence>
<evidence type="ECO:0000256" key="1">
    <source>
        <dbReference type="ARBA" id="ARBA00005662"/>
    </source>
</evidence>
<dbReference type="RefSeq" id="WP_166652394.1">
    <property type="nucleotide sequence ID" value="NZ_SNZR01000011.1"/>
</dbReference>
<dbReference type="InterPro" id="IPR002737">
    <property type="entry name" value="MEMO1_fam"/>
</dbReference>
<dbReference type="InterPro" id="IPR019079">
    <property type="entry name" value="Capsule_synth_CapA"/>
</dbReference>